<feature type="domain" description="Galectin" evidence="3">
    <location>
        <begin position="1"/>
        <end position="118"/>
    </location>
</feature>
<dbReference type="PANTHER" id="PTHR11346:SF97">
    <property type="entry name" value="GALECTIN-1"/>
    <property type="match status" value="1"/>
</dbReference>
<dbReference type="FunFam" id="2.60.120.200:FF:000021">
    <property type="entry name" value="Galectin"/>
    <property type="match status" value="1"/>
</dbReference>
<dbReference type="OMA" id="FEADKWC"/>
<dbReference type="PROSITE" id="PS51304">
    <property type="entry name" value="GALECTIN"/>
    <property type="match status" value="1"/>
</dbReference>
<dbReference type="InterPro" id="IPR013320">
    <property type="entry name" value="ConA-like_dom_sf"/>
</dbReference>
<dbReference type="AlphaFoldDB" id="A0A3Q2E4K6"/>
<proteinExistence type="predicted"/>
<dbReference type="GO" id="GO:0016936">
    <property type="term" value="F:galactoside binding"/>
    <property type="evidence" value="ECO:0007669"/>
    <property type="project" value="TreeGrafter"/>
</dbReference>
<dbReference type="Pfam" id="PF00337">
    <property type="entry name" value="Gal-bind_lectin"/>
    <property type="match status" value="1"/>
</dbReference>
<dbReference type="Gene3D" id="2.60.120.200">
    <property type="match status" value="1"/>
</dbReference>
<accession>A0A3Q2E4K6</accession>
<keyword evidence="5" id="KW-1185">Reference proteome</keyword>
<keyword evidence="1 2" id="KW-0430">Lectin</keyword>
<reference evidence="4" key="2">
    <citation type="submission" date="2025-09" db="UniProtKB">
        <authorList>
            <consortium name="Ensembl"/>
        </authorList>
    </citation>
    <scope>IDENTIFICATION</scope>
</reference>
<dbReference type="PANTHER" id="PTHR11346">
    <property type="entry name" value="GALECTIN"/>
    <property type="match status" value="1"/>
</dbReference>
<evidence type="ECO:0000313" key="5">
    <source>
        <dbReference type="Proteomes" id="UP000265020"/>
    </source>
</evidence>
<dbReference type="InterPro" id="IPR001079">
    <property type="entry name" value="Galectin_CRD"/>
</dbReference>
<dbReference type="SUPFAM" id="SSF49899">
    <property type="entry name" value="Concanavalin A-like lectins/glucanases"/>
    <property type="match status" value="1"/>
</dbReference>
<evidence type="ECO:0000313" key="4">
    <source>
        <dbReference type="Ensembl" id="ENSCVAP00000026289.1"/>
    </source>
</evidence>
<reference evidence="4" key="1">
    <citation type="submission" date="2025-08" db="UniProtKB">
        <authorList>
            <consortium name="Ensembl"/>
        </authorList>
    </citation>
    <scope>IDENTIFICATION</scope>
</reference>
<evidence type="ECO:0000259" key="3">
    <source>
        <dbReference type="PROSITE" id="PS51304"/>
    </source>
</evidence>
<dbReference type="Ensembl" id="ENSCVAT00000016233.1">
    <property type="protein sequence ID" value="ENSCVAP00000026289.1"/>
    <property type="gene ID" value="ENSCVAG00000011749.1"/>
</dbReference>
<dbReference type="SMART" id="SM00276">
    <property type="entry name" value="GLECT"/>
    <property type="match status" value="1"/>
</dbReference>
<dbReference type="CDD" id="cd00070">
    <property type="entry name" value="GLECT"/>
    <property type="match status" value="1"/>
</dbReference>
<dbReference type="GO" id="GO:0005615">
    <property type="term" value="C:extracellular space"/>
    <property type="evidence" value="ECO:0007669"/>
    <property type="project" value="TreeGrafter"/>
</dbReference>
<sequence>MGQELEIRVRPHDDCNRFMIDIGHDPENLAMHFNPRFNTNIIVCNSLSGGHWGEEHHEGFFPFVRGEEGKLYINFNSKQFYIKLPDGTMMNFPNRLGDVKYQFIKVHGGAEIVGFKLE</sequence>
<organism evidence="4 5">
    <name type="scientific">Cyprinodon variegatus</name>
    <name type="common">Sheepshead minnow</name>
    <dbReference type="NCBI Taxonomy" id="28743"/>
    <lineage>
        <taxon>Eukaryota</taxon>
        <taxon>Metazoa</taxon>
        <taxon>Chordata</taxon>
        <taxon>Craniata</taxon>
        <taxon>Vertebrata</taxon>
        <taxon>Euteleostomi</taxon>
        <taxon>Actinopterygii</taxon>
        <taxon>Neopterygii</taxon>
        <taxon>Teleostei</taxon>
        <taxon>Neoteleostei</taxon>
        <taxon>Acanthomorphata</taxon>
        <taxon>Ovalentaria</taxon>
        <taxon>Atherinomorphae</taxon>
        <taxon>Cyprinodontiformes</taxon>
        <taxon>Cyprinodontidae</taxon>
        <taxon>Cyprinodon</taxon>
    </lineage>
</organism>
<evidence type="ECO:0000256" key="1">
    <source>
        <dbReference type="ARBA" id="ARBA00022734"/>
    </source>
</evidence>
<name>A0A3Q2E4K6_CYPVA</name>
<dbReference type="GeneTree" id="ENSGT00940000155025"/>
<protein>
    <recommendedName>
        <fullName evidence="2">Galectin</fullName>
    </recommendedName>
</protein>
<dbReference type="Proteomes" id="UP000265020">
    <property type="component" value="Unassembled WGS sequence"/>
</dbReference>
<evidence type="ECO:0000256" key="2">
    <source>
        <dbReference type="RuleBase" id="RU102079"/>
    </source>
</evidence>
<dbReference type="InterPro" id="IPR044156">
    <property type="entry name" value="Galectin-like"/>
</dbReference>
<dbReference type="GO" id="GO:0043236">
    <property type="term" value="F:laminin binding"/>
    <property type="evidence" value="ECO:0007669"/>
    <property type="project" value="TreeGrafter"/>
</dbReference>
<dbReference type="GO" id="GO:0030246">
    <property type="term" value="F:carbohydrate binding"/>
    <property type="evidence" value="ECO:0007669"/>
    <property type="project" value="UniProtKB-UniRule"/>
</dbReference>
<dbReference type="SMART" id="SM00908">
    <property type="entry name" value="Gal-bind_lectin"/>
    <property type="match status" value="1"/>
</dbReference>